<reference evidence="2" key="1">
    <citation type="submission" date="2021-06" db="EMBL/GenBank/DDBJ databases">
        <authorList>
            <person name="Kallberg Y."/>
            <person name="Tangrot J."/>
            <person name="Rosling A."/>
        </authorList>
    </citation>
    <scope>NUCLEOTIDE SEQUENCE</scope>
    <source>
        <strain evidence="2">MT106</strain>
    </source>
</reference>
<organism evidence="2 3">
    <name type="scientific">Ambispora gerdemannii</name>
    <dbReference type="NCBI Taxonomy" id="144530"/>
    <lineage>
        <taxon>Eukaryota</taxon>
        <taxon>Fungi</taxon>
        <taxon>Fungi incertae sedis</taxon>
        <taxon>Mucoromycota</taxon>
        <taxon>Glomeromycotina</taxon>
        <taxon>Glomeromycetes</taxon>
        <taxon>Archaeosporales</taxon>
        <taxon>Ambisporaceae</taxon>
        <taxon>Ambispora</taxon>
    </lineage>
</organism>
<protein>
    <submittedName>
        <fullName evidence="2">1944_t:CDS:1</fullName>
    </submittedName>
</protein>
<evidence type="ECO:0000313" key="2">
    <source>
        <dbReference type="EMBL" id="CAG8626110.1"/>
    </source>
</evidence>
<feature type="non-terminal residue" evidence="2">
    <location>
        <position position="474"/>
    </location>
</feature>
<evidence type="ECO:0000313" key="3">
    <source>
        <dbReference type="Proteomes" id="UP000789831"/>
    </source>
</evidence>
<dbReference type="EMBL" id="CAJVPL010003091">
    <property type="protein sequence ID" value="CAG8626110.1"/>
    <property type="molecule type" value="Genomic_DNA"/>
</dbReference>
<comment type="caution">
    <text evidence="2">The sequence shown here is derived from an EMBL/GenBank/DDBJ whole genome shotgun (WGS) entry which is preliminary data.</text>
</comment>
<dbReference type="OrthoDB" id="15001at2759"/>
<dbReference type="AlphaFoldDB" id="A0A9N9D801"/>
<feature type="compositionally biased region" description="Acidic residues" evidence="1">
    <location>
        <begin position="146"/>
        <end position="167"/>
    </location>
</feature>
<keyword evidence="3" id="KW-1185">Reference proteome</keyword>
<name>A0A9N9D801_9GLOM</name>
<sequence>MSTSRKALRKRHIDWMISYNNPTPIEFFRFIQPIHKSRAIEKYVKILDEAINLCEDQEKQLKLRNLKETVNCNSDWSLWLVEKKAESIRDEIHETNMGVHQELNVIVRNKGKQKINYNDEEGDRVKDNNDSIGDKNEEGGSSNNDGIEESDGYNDDSTDDKEEEYSNDSDINGKEYVDEDKIVVHDILDSDISATQAEQDILKIYHSNFDNCPAMDLRLYSKLSLLLDQELQDNILHEVFDEIDNDYITDEIHNFLTDFFNADHGKQGWCESVRRIVINDKDSELLQCTKELLKGTLGQFVKAFSLDALNPLRDITILERPHLNQFIHPLIDNVLWIFASINYISGEISLQGKARVMVDGAGYLNDVSNYQIICMEGAKPGARNKKNVDDDKKNIKSMIQLFNNIIVSEASERRQIYTGLRVYGATAYKTELSLTMLDFRGTYRLFEVDRFSLPKDWVDMPKFAFMYEALIKWA</sequence>
<proteinExistence type="predicted"/>
<feature type="compositionally biased region" description="Basic and acidic residues" evidence="1">
    <location>
        <begin position="123"/>
        <end position="138"/>
    </location>
</feature>
<gene>
    <name evidence="2" type="ORF">AGERDE_LOCUS10293</name>
</gene>
<evidence type="ECO:0000256" key="1">
    <source>
        <dbReference type="SAM" id="MobiDB-lite"/>
    </source>
</evidence>
<accession>A0A9N9D801</accession>
<dbReference type="Proteomes" id="UP000789831">
    <property type="component" value="Unassembled WGS sequence"/>
</dbReference>
<feature type="region of interest" description="Disordered" evidence="1">
    <location>
        <begin position="116"/>
        <end position="172"/>
    </location>
</feature>